<comment type="caution">
    <text evidence="1">The sequence shown here is derived from an EMBL/GenBank/DDBJ whole genome shotgun (WGS) entry which is preliminary data.</text>
</comment>
<dbReference type="Proteomes" id="UP000186922">
    <property type="component" value="Unassembled WGS sequence"/>
</dbReference>
<keyword evidence="2" id="KW-1185">Reference proteome</keyword>
<evidence type="ECO:0000313" key="2">
    <source>
        <dbReference type="Proteomes" id="UP000186922"/>
    </source>
</evidence>
<gene>
    <name evidence="1" type="primary">RvY_13110-1</name>
    <name evidence="1" type="synonym">RvY_13110.1</name>
    <name evidence="1" type="ORF">RvY_13110</name>
</gene>
<proteinExistence type="predicted"/>
<dbReference type="AlphaFoldDB" id="A0A1D1VLT1"/>
<dbReference type="EMBL" id="BDGG01000008">
    <property type="protein sequence ID" value="GAV02565.1"/>
    <property type="molecule type" value="Genomic_DNA"/>
</dbReference>
<reference evidence="1 2" key="1">
    <citation type="journal article" date="2016" name="Nat. Commun.">
        <title>Extremotolerant tardigrade genome and improved radiotolerance of human cultured cells by tardigrade-unique protein.</title>
        <authorList>
            <person name="Hashimoto T."/>
            <person name="Horikawa D.D."/>
            <person name="Saito Y."/>
            <person name="Kuwahara H."/>
            <person name="Kozuka-Hata H."/>
            <person name="Shin-I T."/>
            <person name="Minakuchi Y."/>
            <person name="Ohishi K."/>
            <person name="Motoyama A."/>
            <person name="Aizu T."/>
            <person name="Enomoto A."/>
            <person name="Kondo K."/>
            <person name="Tanaka S."/>
            <person name="Hara Y."/>
            <person name="Koshikawa S."/>
            <person name="Sagara H."/>
            <person name="Miura T."/>
            <person name="Yokobori S."/>
            <person name="Miyagawa K."/>
            <person name="Suzuki Y."/>
            <person name="Kubo T."/>
            <person name="Oyama M."/>
            <person name="Kohara Y."/>
            <person name="Fujiyama A."/>
            <person name="Arakawa K."/>
            <person name="Katayama T."/>
            <person name="Toyoda A."/>
            <person name="Kunieda T."/>
        </authorList>
    </citation>
    <scope>NUCLEOTIDE SEQUENCE [LARGE SCALE GENOMIC DNA]</scope>
    <source>
        <strain evidence="1 2">YOKOZUNA-1</strain>
    </source>
</reference>
<accession>A0A1D1VLT1</accession>
<organism evidence="1 2">
    <name type="scientific">Ramazzottius varieornatus</name>
    <name type="common">Water bear</name>
    <name type="synonym">Tardigrade</name>
    <dbReference type="NCBI Taxonomy" id="947166"/>
    <lineage>
        <taxon>Eukaryota</taxon>
        <taxon>Metazoa</taxon>
        <taxon>Ecdysozoa</taxon>
        <taxon>Tardigrada</taxon>
        <taxon>Eutardigrada</taxon>
        <taxon>Parachela</taxon>
        <taxon>Hypsibioidea</taxon>
        <taxon>Ramazzottiidae</taxon>
        <taxon>Ramazzottius</taxon>
    </lineage>
</organism>
<name>A0A1D1VLT1_RAMVA</name>
<protein>
    <submittedName>
        <fullName evidence="1">Uncharacterized protein</fullName>
    </submittedName>
</protein>
<evidence type="ECO:0000313" key="1">
    <source>
        <dbReference type="EMBL" id="GAV02565.1"/>
    </source>
</evidence>
<sequence>MWEIAVADVTVWIEFSHSRKAARAAVIAVHNQLLKVLPANFCSLWSHQCQPDLLIHTPGQDGCSYLRSDAQHGRRTPVLHIRAAFWLHEHHPQTSKQLRSCPLVIPASRSTKLHQCPVPTGFPIPSNQCSPHGYRLRSKVYWCRSSYCWSSRIRRWYRQCVRKFDYRIRTEPFAKTTAFLLCHLGIRLVRSHGSFLSDDGFPLAVRFLDIPSVYKHIHPLYHPR</sequence>